<gene>
    <name evidence="2" type="ORF">GMORB2_5127</name>
</gene>
<feature type="region of interest" description="Disordered" evidence="1">
    <location>
        <begin position="30"/>
        <end position="65"/>
    </location>
</feature>
<dbReference type="AlphaFoldDB" id="A0A9P4YWN1"/>
<evidence type="ECO:0000313" key="3">
    <source>
        <dbReference type="Proteomes" id="UP000749293"/>
    </source>
</evidence>
<sequence length="65" mass="6904">MAHVLGRKRALVMGRGYSLSWLAKSTVRSQASYATRPTARTHQSGPPTASNPSAWEDTTASVTGS</sequence>
<dbReference type="RefSeq" id="XP_035323113.1">
    <property type="nucleotide sequence ID" value="XM_035467101.1"/>
</dbReference>
<keyword evidence="3" id="KW-1185">Reference proteome</keyword>
<accession>A0A9P4YWN1</accession>
<comment type="caution">
    <text evidence="2">The sequence shown here is derived from an EMBL/GenBank/DDBJ whole genome shotgun (WGS) entry which is preliminary data.</text>
</comment>
<organism evidence="2 3">
    <name type="scientific">Geosmithia morbida</name>
    <dbReference type="NCBI Taxonomy" id="1094350"/>
    <lineage>
        <taxon>Eukaryota</taxon>
        <taxon>Fungi</taxon>
        <taxon>Dikarya</taxon>
        <taxon>Ascomycota</taxon>
        <taxon>Pezizomycotina</taxon>
        <taxon>Sordariomycetes</taxon>
        <taxon>Hypocreomycetidae</taxon>
        <taxon>Hypocreales</taxon>
        <taxon>Bionectriaceae</taxon>
        <taxon>Geosmithia</taxon>
    </lineage>
</organism>
<name>A0A9P4YWN1_9HYPO</name>
<dbReference type="EMBL" id="JAANYQ010000004">
    <property type="protein sequence ID" value="KAF4124461.1"/>
    <property type="molecule type" value="Genomic_DNA"/>
</dbReference>
<protein>
    <submittedName>
        <fullName evidence="2">Uncharacterized protein</fullName>
    </submittedName>
</protein>
<evidence type="ECO:0000256" key="1">
    <source>
        <dbReference type="SAM" id="MobiDB-lite"/>
    </source>
</evidence>
<proteinExistence type="predicted"/>
<reference evidence="2" key="1">
    <citation type="submission" date="2020-03" db="EMBL/GenBank/DDBJ databases">
        <title>Site-based positive gene gene selection in Geosmithia morbida across the United States reveals a broad range of putative effectors and factors for local host and environmental adapation.</title>
        <authorList>
            <person name="Onufrak A."/>
            <person name="Murdoch R.W."/>
            <person name="Gazis R."/>
            <person name="Huff M."/>
            <person name="Staton M."/>
            <person name="Klingeman W."/>
            <person name="Hadziabdic D."/>
        </authorList>
    </citation>
    <scope>NUCLEOTIDE SEQUENCE</scope>
    <source>
        <strain evidence="2">1262</strain>
    </source>
</reference>
<dbReference type="Proteomes" id="UP000749293">
    <property type="component" value="Unassembled WGS sequence"/>
</dbReference>
<dbReference type="GeneID" id="55971355"/>
<evidence type="ECO:0000313" key="2">
    <source>
        <dbReference type="EMBL" id="KAF4124461.1"/>
    </source>
</evidence>